<dbReference type="AlphaFoldDB" id="A0A245ZNB2"/>
<comment type="caution">
    <text evidence="10">The sequence shown here is derived from an EMBL/GenBank/DDBJ whole genome shotgun (WGS) entry which is preliminary data.</text>
</comment>
<dbReference type="GO" id="GO:0005829">
    <property type="term" value="C:cytosol"/>
    <property type="evidence" value="ECO:0007669"/>
    <property type="project" value="TreeGrafter"/>
</dbReference>
<dbReference type="Pfam" id="PF07559">
    <property type="entry name" value="FlgE_D2"/>
    <property type="match status" value="1"/>
</dbReference>
<dbReference type="InterPro" id="IPR053967">
    <property type="entry name" value="LlgE_F_G-like_D1"/>
</dbReference>
<dbReference type="InterPro" id="IPR020013">
    <property type="entry name" value="Flagellar_FlgE/F/G"/>
</dbReference>
<dbReference type="Pfam" id="PF06429">
    <property type="entry name" value="Flg_bbr_C"/>
    <property type="match status" value="1"/>
</dbReference>
<evidence type="ECO:0000313" key="10">
    <source>
        <dbReference type="EMBL" id="OWK31230.1"/>
    </source>
</evidence>
<organism evidence="10 11">
    <name type="scientific">Sphingomonas dokdonensis</name>
    <dbReference type="NCBI Taxonomy" id="344880"/>
    <lineage>
        <taxon>Bacteria</taxon>
        <taxon>Pseudomonadati</taxon>
        <taxon>Pseudomonadota</taxon>
        <taxon>Alphaproteobacteria</taxon>
        <taxon>Sphingomonadales</taxon>
        <taxon>Sphingomonadaceae</taxon>
        <taxon>Sphingomonas</taxon>
    </lineage>
</organism>
<keyword evidence="10" id="KW-0282">Flagellum</keyword>
<gene>
    <name evidence="10" type="primary">flgE</name>
    <name evidence="10" type="ORF">SPDO_12370</name>
</gene>
<dbReference type="GO" id="GO:0071978">
    <property type="term" value="P:bacterial-type flagellum-dependent swarming motility"/>
    <property type="evidence" value="ECO:0007669"/>
    <property type="project" value="TreeGrafter"/>
</dbReference>
<keyword evidence="10" id="KW-0966">Cell projection</keyword>
<comment type="function">
    <text evidence="5">A flexible structure which links the flagellar filament to the drive apparatus in the basal body.</text>
</comment>
<dbReference type="PANTHER" id="PTHR30435">
    <property type="entry name" value="FLAGELLAR PROTEIN"/>
    <property type="match status" value="1"/>
</dbReference>
<dbReference type="GO" id="GO:0009424">
    <property type="term" value="C:bacterial-type flagellum hook"/>
    <property type="evidence" value="ECO:0007669"/>
    <property type="project" value="TreeGrafter"/>
</dbReference>
<protein>
    <recommendedName>
        <fullName evidence="3 5">Flagellar hook protein FlgE</fullName>
    </recommendedName>
</protein>
<feature type="domain" description="Flagellar hook protein FlgE D2" evidence="8">
    <location>
        <begin position="168"/>
        <end position="298"/>
    </location>
</feature>
<comment type="subcellular location">
    <subcellularLocation>
        <location evidence="1 5">Bacterial flagellum basal body</location>
    </subcellularLocation>
</comment>
<dbReference type="InterPro" id="IPR037058">
    <property type="entry name" value="Falgellar_hook_FlgE_sf"/>
</dbReference>
<evidence type="ECO:0000259" key="9">
    <source>
        <dbReference type="Pfam" id="PF22692"/>
    </source>
</evidence>
<keyword evidence="11" id="KW-1185">Reference proteome</keyword>
<dbReference type="InterPro" id="IPR037925">
    <property type="entry name" value="FlgE/F/G-like"/>
</dbReference>
<evidence type="ECO:0000256" key="4">
    <source>
        <dbReference type="ARBA" id="ARBA00023143"/>
    </source>
</evidence>
<name>A0A245ZNB2_9SPHN</name>
<dbReference type="InterPro" id="IPR010930">
    <property type="entry name" value="Flg_bb/hook_C_dom"/>
</dbReference>
<dbReference type="InterPro" id="IPR011491">
    <property type="entry name" value="FlgE_D2"/>
</dbReference>
<evidence type="ECO:0000313" key="11">
    <source>
        <dbReference type="Proteomes" id="UP000197290"/>
    </source>
</evidence>
<dbReference type="Pfam" id="PF00460">
    <property type="entry name" value="Flg_bb_rod"/>
    <property type="match status" value="1"/>
</dbReference>
<dbReference type="SUPFAM" id="SSF117143">
    <property type="entry name" value="Flagellar hook protein flgE"/>
    <property type="match status" value="1"/>
</dbReference>
<proteinExistence type="inferred from homology"/>
<dbReference type="InterPro" id="IPR001444">
    <property type="entry name" value="Flag_bb_rod_N"/>
</dbReference>
<evidence type="ECO:0000259" key="7">
    <source>
        <dbReference type="Pfam" id="PF06429"/>
    </source>
</evidence>
<comment type="similarity">
    <text evidence="2 5">Belongs to the flagella basal body rod proteins family.</text>
</comment>
<keyword evidence="4 5" id="KW-0975">Bacterial flagellum</keyword>
<dbReference type="PANTHER" id="PTHR30435:SF1">
    <property type="entry name" value="FLAGELLAR HOOK PROTEIN FLGE"/>
    <property type="match status" value="1"/>
</dbReference>
<dbReference type="EMBL" id="NBBI01000002">
    <property type="protein sequence ID" value="OWK31230.1"/>
    <property type="molecule type" value="Genomic_DNA"/>
</dbReference>
<evidence type="ECO:0000259" key="8">
    <source>
        <dbReference type="Pfam" id="PF07559"/>
    </source>
</evidence>
<evidence type="ECO:0000256" key="2">
    <source>
        <dbReference type="ARBA" id="ARBA00009677"/>
    </source>
</evidence>
<feature type="domain" description="Flagellar basal body rod protein N-terminal" evidence="6">
    <location>
        <begin position="3"/>
        <end position="33"/>
    </location>
</feature>
<sequence>MSFYTSLSGLQAAQTDMSTISHNLANVSTNGFKKSRSEFTDIMASNFTSDPRRLTGSGAALAQNKQMFGAGSLVTTGSSLDLAIAGDGFFPVKTTAAGGSTIAYTRNGSFGVDPNRFITDAQGSRLQAYAVETDGTVPGKGTLTDVQVPMTSGTAKATGAVTLKAALNSGATGTDVDFSRTDPSTYTSATSTTVYDDMGNAQTLTNYFVRKPAESATDGTELKSSDWTVYSYIGDSEANEGNGTPLSFDAEGNLISGNGATLNFEGVGTAGARTVTLDLTGTTAAKQPFAIASRSQDGQALGEFAGITVDSAGVITASYSNGDAVKLGKVALANFVNPTGLRQNGGQYWSATGLSGTATMGGANESGFGKLMSGTIEGSNVDITEELVELIAAQRNFQANAKALDTSSQISQTIFNIRA</sequence>
<evidence type="ECO:0000256" key="1">
    <source>
        <dbReference type="ARBA" id="ARBA00004117"/>
    </source>
</evidence>
<evidence type="ECO:0000256" key="5">
    <source>
        <dbReference type="RuleBase" id="RU362116"/>
    </source>
</evidence>
<evidence type="ECO:0000259" key="6">
    <source>
        <dbReference type="Pfam" id="PF00460"/>
    </source>
</evidence>
<dbReference type="Proteomes" id="UP000197290">
    <property type="component" value="Unassembled WGS sequence"/>
</dbReference>
<reference evidence="10 11" key="1">
    <citation type="submission" date="2017-03" db="EMBL/GenBank/DDBJ databases">
        <title>Genome sequence of Sphingomonas dokdonensis DSM 21029.</title>
        <authorList>
            <person name="Poehlein A."/>
            <person name="Wuebbeler J.H."/>
            <person name="Steinbuechel A."/>
            <person name="Daniel R."/>
        </authorList>
    </citation>
    <scope>NUCLEOTIDE SEQUENCE [LARGE SCALE GENOMIC DNA]</scope>
    <source>
        <strain evidence="10 11">DSM 21029</strain>
    </source>
</reference>
<dbReference type="OrthoDB" id="8372879at2"/>
<dbReference type="Gene3D" id="2.60.98.20">
    <property type="entry name" value="Flagellar hook protein FlgE"/>
    <property type="match status" value="1"/>
</dbReference>
<feature type="domain" description="Flagellar basal-body/hook protein C-terminal" evidence="7">
    <location>
        <begin position="373"/>
        <end position="416"/>
    </location>
</feature>
<dbReference type="GO" id="GO:0009425">
    <property type="term" value="C:bacterial-type flagellum basal body"/>
    <property type="evidence" value="ECO:0007669"/>
    <property type="project" value="UniProtKB-SubCell"/>
</dbReference>
<dbReference type="NCBIfam" id="TIGR03506">
    <property type="entry name" value="FlgEFG_subfam"/>
    <property type="match status" value="1"/>
</dbReference>
<evidence type="ECO:0000256" key="3">
    <source>
        <dbReference type="ARBA" id="ARBA00019015"/>
    </source>
</evidence>
<dbReference type="Pfam" id="PF22692">
    <property type="entry name" value="LlgE_F_G_D1"/>
    <property type="match status" value="1"/>
</dbReference>
<keyword evidence="10" id="KW-0969">Cilium</keyword>
<accession>A0A245ZNB2</accession>
<dbReference type="RefSeq" id="WP_088366598.1">
    <property type="nucleotide sequence ID" value="NZ_NBBI01000002.1"/>
</dbReference>
<feature type="domain" description="Flagellar hook protein FlgE/F/G-like D1" evidence="9">
    <location>
        <begin position="83"/>
        <end position="150"/>
    </location>
</feature>